<dbReference type="GO" id="GO:0006749">
    <property type="term" value="P:glutathione metabolic process"/>
    <property type="evidence" value="ECO:0007669"/>
    <property type="project" value="TreeGrafter"/>
</dbReference>
<evidence type="ECO:0000256" key="1">
    <source>
        <dbReference type="ARBA" id="ARBA00010403"/>
    </source>
</evidence>
<evidence type="ECO:0000313" key="5">
    <source>
        <dbReference type="EMBL" id="PVZ66308.1"/>
    </source>
</evidence>
<dbReference type="AlphaFoldDB" id="A0A2V1GQJ0"/>
<dbReference type="InterPro" id="IPR003692">
    <property type="entry name" value="Hydantoinase_B"/>
</dbReference>
<dbReference type="RefSeq" id="WP_116688229.1">
    <property type="nucleotide sequence ID" value="NZ_CAWNYD010000008.1"/>
</dbReference>
<dbReference type="InterPro" id="IPR045079">
    <property type="entry name" value="Oxoprolinase-like"/>
</dbReference>
<organism evidence="5 6">
    <name type="scientific">Pelagibaculum spongiae</name>
    <dbReference type="NCBI Taxonomy" id="2080658"/>
    <lineage>
        <taxon>Bacteria</taxon>
        <taxon>Pseudomonadati</taxon>
        <taxon>Pseudomonadota</taxon>
        <taxon>Gammaproteobacteria</taxon>
        <taxon>Oceanospirillales</taxon>
        <taxon>Pelagibaculum</taxon>
    </lineage>
</organism>
<dbReference type="GO" id="GO:0017168">
    <property type="term" value="F:5-oxoprolinase (ATP-hydrolyzing) activity"/>
    <property type="evidence" value="ECO:0007669"/>
    <property type="project" value="TreeGrafter"/>
</dbReference>
<evidence type="ECO:0000259" key="4">
    <source>
        <dbReference type="Pfam" id="PF05378"/>
    </source>
</evidence>
<feature type="domain" description="Hydantoinase/oxoprolinase N-terminal" evidence="4">
    <location>
        <begin position="17"/>
        <end position="202"/>
    </location>
</feature>
<dbReference type="InterPro" id="IPR002821">
    <property type="entry name" value="Hydantoinase_A"/>
</dbReference>
<evidence type="ECO:0000259" key="2">
    <source>
        <dbReference type="Pfam" id="PF01968"/>
    </source>
</evidence>
<dbReference type="Proteomes" id="UP000244906">
    <property type="component" value="Unassembled WGS sequence"/>
</dbReference>
<feature type="domain" description="Hydantoinase A/oxoprolinase" evidence="2">
    <location>
        <begin position="221"/>
        <end position="516"/>
    </location>
</feature>
<dbReference type="Pfam" id="PF01968">
    <property type="entry name" value="Hydantoinase_A"/>
    <property type="match status" value="1"/>
</dbReference>
<accession>A0A2V1GQJ0</accession>
<dbReference type="GO" id="GO:0005829">
    <property type="term" value="C:cytosol"/>
    <property type="evidence" value="ECO:0007669"/>
    <property type="project" value="TreeGrafter"/>
</dbReference>
<dbReference type="Pfam" id="PF02538">
    <property type="entry name" value="Hydantoinase_B"/>
    <property type="match status" value="1"/>
</dbReference>
<comment type="similarity">
    <text evidence="1">Belongs to the oxoprolinase family.</text>
</comment>
<dbReference type="PANTHER" id="PTHR11365:SF2">
    <property type="entry name" value="5-OXOPROLINASE"/>
    <property type="match status" value="1"/>
</dbReference>
<proteinExistence type="inferred from homology"/>
<keyword evidence="6" id="KW-1185">Reference proteome</keyword>
<dbReference type="InterPro" id="IPR008040">
    <property type="entry name" value="Hydant_A_N"/>
</dbReference>
<dbReference type="Pfam" id="PF05378">
    <property type="entry name" value="Hydant_A_N"/>
    <property type="match status" value="1"/>
</dbReference>
<evidence type="ECO:0000313" key="6">
    <source>
        <dbReference type="Proteomes" id="UP000244906"/>
    </source>
</evidence>
<dbReference type="EMBL" id="QDDL01000008">
    <property type="protein sequence ID" value="PVZ66308.1"/>
    <property type="molecule type" value="Genomic_DNA"/>
</dbReference>
<gene>
    <name evidence="5" type="ORF">DC094_16535</name>
</gene>
<comment type="caution">
    <text evidence="5">The sequence shown here is derived from an EMBL/GenBank/DDBJ whole genome shotgun (WGS) entry which is preliminary data.</text>
</comment>
<evidence type="ECO:0000259" key="3">
    <source>
        <dbReference type="Pfam" id="PF02538"/>
    </source>
</evidence>
<dbReference type="PANTHER" id="PTHR11365">
    <property type="entry name" value="5-OXOPROLINASE RELATED"/>
    <property type="match status" value="1"/>
</dbReference>
<reference evidence="5 6" key="1">
    <citation type="submission" date="2018-04" db="EMBL/GenBank/DDBJ databases">
        <title>Thalassorhabdus spongiae gen. nov., sp. nov., isolated from a marine sponge in South-West Iceland.</title>
        <authorList>
            <person name="Knobloch S."/>
            <person name="Daussin A."/>
            <person name="Johannsson R."/>
            <person name="Marteinsson V.T."/>
        </authorList>
    </citation>
    <scope>NUCLEOTIDE SEQUENCE [LARGE SCALE GENOMIC DNA]</scope>
    <source>
        <strain evidence="5 6">Hp12</strain>
    </source>
</reference>
<feature type="domain" description="Hydantoinase B/oxoprolinase" evidence="3">
    <location>
        <begin position="720"/>
        <end position="1226"/>
    </location>
</feature>
<protein>
    <submittedName>
        <fullName evidence="5">5-oxoprolinase</fullName>
    </submittedName>
</protein>
<name>A0A2V1GQJ0_9GAMM</name>
<dbReference type="OrthoDB" id="9768323at2"/>
<sequence>MNNNIQSAKSAQPLIEISIDRGGTFTDVYARMGHQEQVFKLLSEDPDNYPDAPSEGIRRTLQNFGLAASALENIKSIRMGTTVATNALLERKGQRCALLTTAGLEDVLSIASQARPDIFALDIQLPSNLFDAVFAIDERILASNDGEQTRYLVEKAADQQQIIQQLTKIKQAGFESIAVLFMHAHAYSDHELLVGKIAKKMGFSQISLSHQVLPVRKLLPRGNTTVMDAYLTPVTHQYLQGFAKSLGQVEAPLWLMQSDGGLTAAKDFGGAGAVLSGPAGGVVGYASLYAAQIVKKPLIGFDMGGTSTDVSRFDGHFEISFENEIAGIATAAPRLDIKTVAAGGGSRLFYRNGLLHTGPESAGAHPGPVCYRKNGYLTVTDANLVLGRIQADFFPAIFGENENLPLDVKSSRVAFKQLLKQVNLDLIDKGLAEKTIEQLASDFLDIANENMAAPVREVSVAQGYDVRQHLLAAFGGAGPQHAVAVASKLGINQVVVHRFGGVLSAVGLSFAEVSRRYLTPMGGLLNDDYVKTIIAAFSTMQQQANREMQQISAEVERLEYSLSIRLQGSVTTLEVIGQLDWSVMQWQQSFTQLHQQRFGHVDPSRPLEVEEARLLATSGGKSQQLEPIVSGNHQAKAEVQSCFSGDWFDTPVYDLDNLIIDQVITGPALVMIGTATVVIEPGCNAKRKNDGHLWIDINLQNKQSIKQLDKQSSLQEITLDPAQLSIFQHRFSSIANQMGEMLRRTSVSVNIRERLDFSCALFDRKGSLVANAPHVPVHLGAMSSCVKAVIKQLGDQLKADDCVLVNDPCFGGSHLPDLTTVTPVFIDNELSFFTASRGHHADIGGIVPGSMPAFSTSIDQEGARFEPVRIIKQGVFDQQTFVSILKKSGARKIAENISDLQAQAAADRKGSQLIQQLMKEQGELTVLSAMAQIQKISQQAVENFLKPWLGKKIAAKDFLDDDSEISVEIEVYLAPDKQPRARFDFSGSSDQQAGNQNTPQAVTRSAVMYVLRVLCQQSLPLNEGFLAPLELCFRENSILSPGAGAAVAGGNVTTSQRIVDVLFQAFNAAADSCGCMNNLAFGNADFGYYETLGGGSGASENQAGADGVHTHMTNTRLADPEVLERRCPVILRQFGYRKHSGGQGVHKGGDGLTRTLEFTQPVHASLMTERRDIAPHGLVGGSDGLPGVNWKIIDGIKESLSGRCSVDLQVGESLQINTPGGGGWGKL</sequence>